<dbReference type="Proteomes" id="UP000219452">
    <property type="component" value="Unassembled WGS sequence"/>
</dbReference>
<feature type="chain" id="PRO_5012425359" evidence="1">
    <location>
        <begin position="21"/>
        <end position="226"/>
    </location>
</feature>
<gene>
    <name evidence="2" type="ORF">SAMN06269250_6292</name>
</gene>
<dbReference type="OrthoDB" id="1150971at2"/>
<evidence type="ECO:0000256" key="1">
    <source>
        <dbReference type="SAM" id="SignalP"/>
    </source>
</evidence>
<sequence>MNTLIRAALLVVLGCQTVLSANLPPTYTGDRKGDSVYVTTMEGAIKDIFSSKTASDYLKVINRLERVTTMKSTEWIPIYWTSYAYTLASYSFPDANTKDQYLEKAEQLARKLSSMNADNDETSILEAFIAQSRMTVDPQNRFSTYGSKFNDMLGKAKKINPDNPRVYNLQGRNLYYTPEQFGGGKKNACPVIDVAMNKYQKFVSKSSIHPSWGRDYTEKLYEECKK</sequence>
<proteinExistence type="predicted"/>
<dbReference type="EMBL" id="OCNH01000009">
    <property type="protein sequence ID" value="SOD99146.1"/>
    <property type="molecule type" value="Genomic_DNA"/>
</dbReference>
<evidence type="ECO:0000313" key="3">
    <source>
        <dbReference type="Proteomes" id="UP000219452"/>
    </source>
</evidence>
<feature type="signal peptide" evidence="1">
    <location>
        <begin position="1"/>
        <end position="20"/>
    </location>
</feature>
<organism evidence="2 3">
    <name type="scientific">Spirosoma fluviale</name>
    <dbReference type="NCBI Taxonomy" id="1597977"/>
    <lineage>
        <taxon>Bacteria</taxon>
        <taxon>Pseudomonadati</taxon>
        <taxon>Bacteroidota</taxon>
        <taxon>Cytophagia</taxon>
        <taxon>Cytophagales</taxon>
        <taxon>Cytophagaceae</taxon>
        <taxon>Spirosoma</taxon>
    </lineage>
</organism>
<accession>A0A286GVD9</accession>
<dbReference type="RefSeq" id="WP_144036002.1">
    <property type="nucleotide sequence ID" value="NZ_OCNH01000009.1"/>
</dbReference>
<reference evidence="3" key="1">
    <citation type="submission" date="2017-09" db="EMBL/GenBank/DDBJ databases">
        <authorList>
            <person name="Varghese N."/>
            <person name="Submissions S."/>
        </authorList>
    </citation>
    <scope>NUCLEOTIDE SEQUENCE [LARGE SCALE GENOMIC DNA]</scope>
    <source>
        <strain evidence="3">DSM 29961</strain>
    </source>
</reference>
<name>A0A286GVD9_9BACT</name>
<evidence type="ECO:0000313" key="2">
    <source>
        <dbReference type="EMBL" id="SOD99146.1"/>
    </source>
</evidence>
<dbReference type="AlphaFoldDB" id="A0A286GVD9"/>
<protein>
    <submittedName>
        <fullName evidence="2">Uncharacterized protein</fullName>
    </submittedName>
</protein>
<keyword evidence="1" id="KW-0732">Signal</keyword>
<keyword evidence="3" id="KW-1185">Reference proteome</keyword>